<dbReference type="RefSeq" id="WP_330796814.1">
    <property type="nucleotide sequence ID" value="NZ_JAZEWV010000014.1"/>
</dbReference>
<keyword evidence="2" id="KW-1185">Reference proteome</keyword>
<dbReference type="EMBL" id="JAZEWV010000014">
    <property type="protein sequence ID" value="MEE4543949.1"/>
    <property type="molecule type" value="Genomic_DNA"/>
</dbReference>
<name>A0ABU7PF85_9ACTN</name>
<accession>A0ABU7PF85</accession>
<sequence>MRAAPVFDPEHWPDGPTEADRLRLLGILIATAEVDAVSAAAEGRGSLNEVVVGWREQAGPDPASVLEVVLSRLQITSSQIAVMKQTEVGRVTAWTAVHVAIRVLSALQDVQAGDHAKTMATLEDPRRAS</sequence>
<evidence type="ECO:0000313" key="2">
    <source>
        <dbReference type="Proteomes" id="UP001344658"/>
    </source>
</evidence>
<evidence type="ECO:0000313" key="1">
    <source>
        <dbReference type="EMBL" id="MEE4543949.1"/>
    </source>
</evidence>
<proteinExistence type="predicted"/>
<dbReference type="Proteomes" id="UP001344658">
    <property type="component" value="Unassembled WGS sequence"/>
</dbReference>
<comment type="caution">
    <text evidence="1">The sequence shown here is derived from an EMBL/GenBank/DDBJ whole genome shotgun (WGS) entry which is preliminary data.</text>
</comment>
<protein>
    <recommendedName>
        <fullName evidence="3">DUF222 domain-containing protein</fullName>
    </recommendedName>
</protein>
<organism evidence="1 2">
    <name type="scientific">Actinacidiphila polyblastidii</name>
    <dbReference type="NCBI Taxonomy" id="3110430"/>
    <lineage>
        <taxon>Bacteria</taxon>
        <taxon>Bacillati</taxon>
        <taxon>Actinomycetota</taxon>
        <taxon>Actinomycetes</taxon>
        <taxon>Kitasatosporales</taxon>
        <taxon>Streptomycetaceae</taxon>
        <taxon>Actinacidiphila</taxon>
    </lineage>
</organism>
<gene>
    <name evidence="1" type="ORF">V2S66_18470</name>
</gene>
<evidence type="ECO:0008006" key="3">
    <source>
        <dbReference type="Google" id="ProtNLM"/>
    </source>
</evidence>
<reference evidence="1 2" key="1">
    <citation type="submission" date="2023-12" db="EMBL/GenBank/DDBJ databases">
        <title>Streptomyces sp. V4-01.</title>
        <authorList>
            <person name="Somphong A."/>
            <person name="Phongsopitanun W."/>
        </authorList>
    </citation>
    <scope>NUCLEOTIDE SEQUENCE [LARGE SCALE GENOMIC DNA]</scope>
    <source>
        <strain evidence="1 2">V4-01</strain>
    </source>
</reference>